<evidence type="ECO:0000313" key="3">
    <source>
        <dbReference type="Proteomes" id="UP000604046"/>
    </source>
</evidence>
<sequence>MEEARDHDDGPKQDPESGEESTEICRLISLVWFFGGLCTVIQCHSLAKLIAAFICEDAVWNFPNQCVQVD</sequence>
<dbReference type="Proteomes" id="UP000604046">
    <property type="component" value="Unassembled WGS sequence"/>
</dbReference>
<dbReference type="AlphaFoldDB" id="A0A812USD4"/>
<proteinExistence type="predicted"/>
<dbReference type="EMBL" id="CAJNDS010002741">
    <property type="protein sequence ID" value="CAE7580445.1"/>
    <property type="molecule type" value="Genomic_DNA"/>
</dbReference>
<protein>
    <submittedName>
        <fullName evidence="2">GIP protein</fullName>
    </submittedName>
</protein>
<gene>
    <name evidence="2" type="primary">GIP</name>
    <name evidence="2" type="ORF">SNAT2548_LOCUS33116</name>
</gene>
<feature type="compositionally biased region" description="Basic and acidic residues" evidence="1">
    <location>
        <begin position="1"/>
        <end position="15"/>
    </location>
</feature>
<evidence type="ECO:0000313" key="2">
    <source>
        <dbReference type="EMBL" id="CAE7580445.1"/>
    </source>
</evidence>
<keyword evidence="3" id="KW-1185">Reference proteome</keyword>
<organism evidence="2 3">
    <name type="scientific">Symbiodinium natans</name>
    <dbReference type="NCBI Taxonomy" id="878477"/>
    <lineage>
        <taxon>Eukaryota</taxon>
        <taxon>Sar</taxon>
        <taxon>Alveolata</taxon>
        <taxon>Dinophyceae</taxon>
        <taxon>Suessiales</taxon>
        <taxon>Symbiodiniaceae</taxon>
        <taxon>Symbiodinium</taxon>
    </lineage>
</organism>
<name>A0A812USD4_9DINO</name>
<evidence type="ECO:0000256" key="1">
    <source>
        <dbReference type="SAM" id="MobiDB-lite"/>
    </source>
</evidence>
<reference evidence="2" key="1">
    <citation type="submission" date="2021-02" db="EMBL/GenBank/DDBJ databases">
        <authorList>
            <person name="Dougan E. K."/>
            <person name="Rhodes N."/>
            <person name="Thang M."/>
            <person name="Chan C."/>
        </authorList>
    </citation>
    <scope>NUCLEOTIDE SEQUENCE</scope>
</reference>
<feature type="region of interest" description="Disordered" evidence="1">
    <location>
        <begin position="1"/>
        <end position="20"/>
    </location>
</feature>
<accession>A0A812USD4</accession>
<comment type="caution">
    <text evidence="2">The sequence shown here is derived from an EMBL/GenBank/DDBJ whole genome shotgun (WGS) entry which is preliminary data.</text>
</comment>